<accession>A0AAW6PE86</accession>
<dbReference type="RefSeq" id="WP_152623827.1">
    <property type="nucleotide sequence ID" value="NZ_JARJLR010000493.1"/>
</dbReference>
<gene>
    <name evidence="1" type="ORF">P3W55_29510</name>
</gene>
<comment type="caution">
    <text evidence="1">The sequence shown here is derived from an EMBL/GenBank/DDBJ whole genome shotgun (WGS) entry which is preliminary data.</text>
</comment>
<name>A0AAW6PE86_9PSED</name>
<dbReference type="AlphaFoldDB" id="A0AAW6PE86"/>
<protein>
    <recommendedName>
        <fullName evidence="3">DUF695 domain-containing protein</fullName>
    </recommendedName>
</protein>
<reference evidence="1" key="1">
    <citation type="submission" date="2023-03" db="EMBL/GenBank/DDBJ databases">
        <title>Draft assemblies of triclosan tolerant bacteria isolated from returned activated sludge.</title>
        <authorList>
            <person name="Van Hamelsveld S."/>
        </authorList>
    </citation>
    <scope>NUCLEOTIDE SEQUENCE</scope>
    <source>
        <strain evidence="1">GW210015_S63</strain>
    </source>
</reference>
<proteinExistence type="predicted"/>
<dbReference type="Proteomes" id="UP001220662">
    <property type="component" value="Unassembled WGS sequence"/>
</dbReference>
<dbReference type="EMBL" id="JARJLR010000493">
    <property type="protein sequence ID" value="MDF3845865.1"/>
    <property type="molecule type" value="Genomic_DNA"/>
</dbReference>
<sequence length="192" mass="22032">MSFATNKSSTIAMIFALTGLATWAYFEYRAMTSIFKKDLGNGVVIYADNYVESGEWIFDCKYQRLISRIPVPLPFDHLKNDTPLKPISAFPLSTSDRAEAKELIRKLIRESGWYHDLHYLFSSLNDSSQLTQHSFQMLTAHGGRTWVVHLIQGLENEEWSRFYIAATPYDPETFVDYEKAMQQAKASCPTPQ</sequence>
<evidence type="ECO:0000313" key="2">
    <source>
        <dbReference type="Proteomes" id="UP001220662"/>
    </source>
</evidence>
<evidence type="ECO:0000313" key="1">
    <source>
        <dbReference type="EMBL" id="MDF3845865.1"/>
    </source>
</evidence>
<evidence type="ECO:0008006" key="3">
    <source>
        <dbReference type="Google" id="ProtNLM"/>
    </source>
</evidence>
<organism evidence="1 2">
    <name type="scientific">Pseudomonas citronellolis</name>
    <dbReference type="NCBI Taxonomy" id="53408"/>
    <lineage>
        <taxon>Bacteria</taxon>
        <taxon>Pseudomonadati</taxon>
        <taxon>Pseudomonadota</taxon>
        <taxon>Gammaproteobacteria</taxon>
        <taxon>Pseudomonadales</taxon>
        <taxon>Pseudomonadaceae</taxon>
        <taxon>Pseudomonas</taxon>
    </lineage>
</organism>